<dbReference type="InterPro" id="IPR019171">
    <property type="entry name" value="MIX23"/>
</dbReference>
<dbReference type="EnsemblMetazoa" id="Aqu2.1.20177_001">
    <property type="protein sequence ID" value="Aqu2.1.20177_001"/>
    <property type="gene ID" value="Aqu2.1.20177"/>
</dbReference>
<organism evidence="4">
    <name type="scientific">Amphimedon queenslandica</name>
    <name type="common">Sponge</name>
    <dbReference type="NCBI Taxonomy" id="400682"/>
    <lineage>
        <taxon>Eukaryota</taxon>
        <taxon>Metazoa</taxon>
        <taxon>Porifera</taxon>
        <taxon>Demospongiae</taxon>
        <taxon>Heteroscleromorpha</taxon>
        <taxon>Haplosclerida</taxon>
        <taxon>Niphatidae</taxon>
        <taxon>Amphimedon</taxon>
    </lineage>
</organism>
<protein>
    <recommendedName>
        <fullName evidence="2">Protein MIX23</fullName>
    </recommendedName>
    <alternativeName>
        <fullName evidence="3">Coiled-coil domain-containing protein 58</fullName>
    </alternativeName>
</protein>
<evidence type="ECO:0000256" key="2">
    <source>
        <dbReference type="ARBA" id="ARBA00024228"/>
    </source>
</evidence>
<comment type="similarity">
    <text evidence="1">Belongs to the MIX23 family.</text>
</comment>
<dbReference type="InParanoid" id="A0A1X7TY06"/>
<reference evidence="5" key="1">
    <citation type="journal article" date="2010" name="Nature">
        <title>The Amphimedon queenslandica genome and the evolution of animal complexity.</title>
        <authorList>
            <person name="Srivastava M."/>
            <person name="Simakov O."/>
            <person name="Chapman J."/>
            <person name="Fahey B."/>
            <person name="Gauthier M.E."/>
            <person name="Mitros T."/>
            <person name="Richards G.S."/>
            <person name="Conaco C."/>
            <person name="Dacre M."/>
            <person name="Hellsten U."/>
            <person name="Larroux C."/>
            <person name="Putnam N.H."/>
            <person name="Stanke M."/>
            <person name="Adamska M."/>
            <person name="Darling A."/>
            <person name="Degnan S.M."/>
            <person name="Oakley T.H."/>
            <person name="Plachetzki D.C."/>
            <person name="Zhai Y."/>
            <person name="Adamski M."/>
            <person name="Calcino A."/>
            <person name="Cummins S.F."/>
            <person name="Goodstein D.M."/>
            <person name="Harris C."/>
            <person name="Jackson D.J."/>
            <person name="Leys S.P."/>
            <person name="Shu S."/>
            <person name="Woodcroft B.J."/>
            <person name="Vervoort M."/>
            <person name="Kosik K.S."/>
            <person name="Manning G."/>
            <person name="Degnan B.M."/>
            <person name="Rokhsar D.S."/>
        </authorList>
    </citation>
    <scope>NUCLEOTIDE SEQUENCE [LARGE SCALE GENOMIC DNA]</scope>
</reference>
<dbReference type="AlphaFoldDB" id="A0A1X7TY06"/>
<reference evidence="4" key="2">
    <citation type="submission" date="2017-05" db="UniProtKB">
        <authorList>
            <consortium name="EnsemblMetazoa"/>
        </authorList>
    </citation>
    <scope>IDENTIFICATION</scope>
</reference>
<name>A0A1X7TY06_AMPQE</name>
<dbReference type="EnsemblMetazoa" id="XM_003389486.3">
    <property type="protein sequence ID" value="XP_003389534.1"/>
    <property type="gene ID" value="LOC100633950"/>
</dbReference>
<evidence type="ECO:0000256" key="3">
    <source>
        <dbReference type="ARBA" id="ARBA00030733"/>
    </source>
</evidence>
<evidence type="ECO:0000313" key="5">
    <source>
        <dbReference type="Proteomes" id="UP000007879"/>
    </source>
</evidence>
<dbReference type="Pfam" id="PF09774">
    <property type="entry name" value="MIX23"/>
    <property type="match status" value="1"/>
</dbReference>
<sequence>MADPSSSVFPCGEFSEFKEALEAARKVDDGIIYRLNTSIPTLSFKNEISATEKCKGLYEEVNTVHATRRTGIQSCIEYTSTKIGALRSRRDQEPSNDKVMKDLRNEQTKLRLMKNELTVEDIARDRTMKVFKERCWQSFKPPNLQ</sequence>
<dbReference type="OMA" id="CRYFEPP"/>
<evidence type="ECO:0000256" key="1">
    <source>
        <dbReference type="ARBA" id="ARBA00024204"/>
    </source>
</evidence>
<dbReference type="PANTHER" id="PTHR31905:SF2">
    <property type="entry name" value="PROTEIN MIX23"/>
    <property type="match status" value="1"/>
</dbReference>
<dbReference type="STRING" id="400682.A0A1X7TY06"/>
<dbReference type="OrthoDB" id="5593818at2759"/>
<keyword evidence="5" id="KW-1185">Reference proteome</keyword>
<dbReference type="PANTHER" id="PTHR31905">
    <property type="entry name" value="COILED-COIL DOMAIN-CONTAINING PROTEIN 58"/>
    <property type="match status" value="1"/>
</dbReference>
<dbReference type="GO" id="GO:0005758">
    <property type="term" value="C:mitochondrial intermembrane space"/>
    <property type="evidence" value="ECO:0007669"/>
    <property type="project" value="InterPro"/>
</dbReference>
<gene>
    <name evidence="4" type="primary">100633950</name>
</gene>
<evidence type="ECO:0000313" key="4">
    <source>
        <dbReference type="EnsemblMetazoa" id="Aqu2.1.20177_001"/>
    </source>
</evidence>
<dbReference type="Proteomes" id="UP000007879">
    <property type="component" value="Unassembled WGS sequence"/>
</dbReference>
<dbReference type="eggNOG" id="KOG4613">
    <property type="taxonomic scope" value="Eukaryota"/>
</dbReference>
<dbReference type="KEGG" id="aqu:100633950"/>
<accession>A0A1X7TY06</accession>
<proteinExistence type="inferred from homology"/>